<feature type="chain" id="PRO_5022091161" evidence="4">
    <location>
        <begin position="29"/>
        <end position="759"/>
    </location>
</feature>
<proteinExistence type="predicted"/>
<dbReference type="InterPro" id="IPR013783">
    <property type="entry name" value="Ig-like_fold"/>
</dbReference>
<dbReference type="InterPro" id="IPR017853">
    <property type="entry name" value="GH"/>
</dbReference>
<evidence type="ECO:0000256" key="1">
    <source>
        <dbReference type="ARBA" id="ARBA00022729"/>
    </source>
</evidence>
<gene>
    <name evidence="6" type="ORF">FOF46_04510</name>
</gene>
<dbReference type="SMART" id="SM00495">
    <property type="entry name" value="ChtBD3"/>
    <property type="match status" value="1"/>
</dbReference>
<name>A0A554VPZ5_9FLAO</name>
<dbReference type="InterPro" id="IPR018087">
    <property type="entry name" value="Glyco_hydro_5_CS"/>
</dbReference>
<dbReference type="OrthoDB" id="154460at2"/>
<comment type="caution">
    <text evidence="6">The sequence shown here is derived from an EMBL/GenBank/DDBJ whole genome shotgun (WGS) entry which is preliminary data.</text>
</comment>
<dbReference type="Gene3D" id="2.60.120.260">
    <property type="entry name" value="Galactose-binding domain-like"/>
    <property type="match status" value="1"/>
</dbReference>
<dbReference type="GO" id="GO:0030246">
    <property type="term" value="F:carbohydrate binding"/>
    <property type="evidence" value="ECO:0007669"/>
    <property type="project" value="InterPro"/>
</dbReference>
<dbReference type="InterPro" id="IPR026444">
    <property type="entry name" value="Secre_tail"/>
</dbReference>
<evidence type="ECO:0000313" key="6">
    <source>
        <dbReference type="EMBL" id="TSE10563.1"/>
    </source>
</evidence>
<dbReference type="InterPro" id="IPR006584">
    <property type="entry name" value="Cellulose-bd_IV"/>
</dbReference>
<dbReference type="InterPro" id="IPR003610">
    <property type="entry name" value="CBM5/12"/>
</dbReference>
<sequence length="759" mass="84443">MKTQYIRTRYFVLILSFFWTLISFTTIAQETPVAQNGQLKVCGTQLCNQYNKPIQLRGMSTHGIQWYGWGNCLTESSLDALAYDWDADILRISLYVQEGGYETDPVGFTNQVNRLIEEATARGMYALVDWHQLNPGDPNYNLENAKRFFTDIANQHKNKNNIIYDVCNEPNGSGVTWNRIKTYADQIIPVIQSIDNDAVVLVGTHGWSTFGVSGQGNLQDVINNPLQFDNVMYTFHFYAKSHGEVYLNRLDEASSQLPVFVTEFGSQEASGDGPNDFVMTQRFIDLMQQKKISWTSWNYSDDFRTGAVWQSGTCSGGPWTTDRLKSAGSWIRDKIKFPADNFPGNGGNDTQSPYAGTPRNIPGKIEAENYDLGGQNIAFNELSDSNEGGEYRNDAVDIEVCSEGGYNIGWIKTGEWLEYTVNVETAKTYTLESRVAAISSGRKFHIEVDEQNSSGQIDVPNTGGWQNWQTVTTSVTLNKGVQVIRVVMDSDDFNLNYLIFKNEENPSNQSPTVVITSPQQGTSYTAGQTLNISANANDIDGNVTKVEFFVDNTKISEDISSPYTTDWTAITGNHTIRAVAIDNDDAITSSTVDVIVQTNTGGGSCDVDIYSQNGNYAAGNQVQNNGSIYECKPWPFSGWCSGNSSAYAPGTGTHWEDAWIIIGDCTARTAQQETYFTLTRNYPNPFDEVTNFRLELTKSSTVAFTIYSHIGNVVKTQSGIKMKAGIHDIPINFSGLKEGMYFCKILIDGKEMIHKVIKE</sequence>
<keyword evidence="3" id="KW-0326">Glycosidase</keyword>
<keyword evidence="7" id="KW-1185">Reference proteome</keyword>
<evidence type="ECO:0000259" key="5">
    <source>
        <dbReference type="PROSITE" id="PS51175"/>
    </source>
</evidence>
<dbReference type="InterPro" id="IPR005084">
    <property type="entry name" value="CBM6"/>
</dbReference>
<keyword evidence="1 4" id="KW-0732">Signal</keyword>
<dbReference type="SUPFAM" id="SSF49785">
    <property type="entry name" value="Galactose-binding domain-like"/>
    <property type="match status" value="1"/>
</dbReference>
<dbReference type="Gene3D" id="2.60.40.10">
    <property type="entry name" value="Immunoglobulins"/>
    <property type="match status" value="1"/>
</dbReference>
<organism evidence="6 7">
    <name type="scientific">Aquimarina algiphila</name>
    <dbReference type="NCBI Taxonomy" id="2047982"/>
    <lineage>
        <taxon>Bacteria</taxon>
        <taxon>Pseudomonadati</taxon>
        <taxon>Bacteroidota</taxon>
        <taxon>Flavobacteriia</taxon>
        <taxon>Flavobacteriales</taxon>
        <taxon>Flavobacteriaceae</taxon>
        <taxon>Aquimarina</taxon>
    </lineage>
</organism>
<dbReference type="SUPFAM" id="SSF51445">
    <property type="entry name" value="(Trans)glycosidases"/>
    <property type="match status" value="1"/>
</dbReference>
<dbReference type="GO" id="GO:0004553">
    <property type="term" value="F:hydrolase activity, hydrolyzing O-glycosyl compounds"/>
    <property type="evidence" value="ECO:0007669"/>
    <property type="project" value="InterPro"/>
</dbReference>
<dbReference type="PANTHER" id="PTHR34142:SF1">
    <property type="entry name" value="GLYCOSIDE HYDROLASE FAMILY 5 DOMAIN-CONTAINING PROTEIN"/>
    <property type="match status" value="1"/>
</dbReference>
<dbReference type="Pfam" id="PF03422">
    <property type="entry name" value="CBM_6"/>
    <property type="match status" value="1"/>
</dbReference>
<reference evidence="6 7" key="1">
    <citation type="submission" date="2019-07" db="EMBL/GenBank/DDBJ databases">
        <title>The draft genome sequence of Aquimarina algiphila M91.</title>
        <authorList>
            <person name="Meng X."/>
        </authorList>
    </citation>
    <scope>NUCLEOTIDE SEQUENCE [LARGE SCALE GENOMIC DNA]</scope>
    <source>
        <strain evidence="6 7">M91</strain>
    </source>
</reference>
<dbReference type="PROSITE" id="PS00659">
    <property type="entry name" value="GLYCOSYL_HYDROL_F5"/>
    <property type="match status" value="1"/>
</dbReference>
<keyword evidence="2 6" id="KW-0378">Hydrolase</keyword>
<dbReference type="PROSITE" id="PS51175">
    <property type="entry name" value="CBM6"/>
    <property type="match status" value="1"/>
</dbReference>
<accession>A0A554VPZ5</accession>
<dbReference type="Pfam" id="PF18962">
    <property type="entry name" value="Por_Secre_tail"/>
    <property type="match status" value="1"/>
</dbReference>
<feature type="domain" description="CBM6" evidence="5">
    <location>
        <begin position="363"/>
        <end position="501"/>
    </location>
</feature>
<protein>
    <submittedName>
        <fullName evidence="6">Cellulase family glycosylhydrolase</fullName>
    </submittedName>
</protein>
<dbReference type="InterPro" id="IPR008979">
    <property type="entry name" value="Galactose-bd-like_sf"/>
</dbReference>
<dbReference type="InterPro" id="IPR001547">
    <property type="entry name" value="Glyco_hydro_5"/>
</dbReference>
<dbReference type="AlphaFoldDB" id="A0A554VPZ5"/>
<dbReference type="Proteomes" id="UP000318833">
    <property type="component" value="Unassembled WGS sequence"/>
</dbReference>
<dbReference type="EMBL" id="VLNR01000006">
    <property type="protein sequence ID" value="TSE10563.1"/>
    <property type="molecule type" value="Genomic_DNA"/>
</dbReference>
<dbReference type="PANTHER" id="PTHR34142">
    <property type="entry name" value="ENDO-BETA-1,4-GLUCANASE A"/>
    <property type="match status" value="1"/>
</dbReference>
<dbReference type="NCBIfam" id="TIGR04183">
    <property type="entry name" value="Por_Secre_tail"/>
    <property type="match status" value="1"/>
</dbReference>
<evidence type="ECO:0000256" key="4">
    <source>
        <dbReference type="SAM" id="SignalP"/>
    </source>
</evidence>
<evidence type="ECO:0000256" key="2">
    <source>
        <dbReference type="ARBA" id="ARBA00022801"/>
    </source>
</evidence>
<evidence type="ECO:0000256" key="3">
    <source>
        <dbReference type="ARBA" id="ARBA00023295"/>
    </source>
</evidence>
<dbReference type="CDD" id="cd04080">
    <property type="entry name" value="CBM6_cellulase-like"/>
    <property type="match status" value="1"/>
</dbReference>
<feature type="signal peptide" evidence="4">
    <location>
        <begin position="1"/>
        <end position="28"/>
    </location>
</feature>
<dbReference type="RefSeq" id="WP_109434511.1">
    <property type="nucleotide sequence ID" value="NZ_CANMIK010000007.1"/>
</dbReference>
<dbReference type="Pfam" id="PF00150">
    <property type="entry name" value="Cellulase"/>
    <property type="match status" value="1"/>
</dbReference>
<dbReference type="GO" id="GO:0000272">
    <property type="term" value="P:polysaccharide catabolic process"/>
    <property type="evidence" value="ECO:0007669"/>
    <property type="project" value="InterPro"/>
</dbReference>
<dbReference type="Gene3D" id="3.20.20.80">
    <property type="entry name" value="Glycosidases"/>
    <property type="match status" value="1"/>
</dbReference>
<dbReference type="SMART" id="SM00606">
    <property type="entry name" value="CBD_IV"/>
    <property type="match status" value="1"/>
</dbReference>
<evidence type="ECO:0000313" key="7">
    <source>
        <dbReference type="Proteomes" id="UP000318833"/>
    </source>
</evidence>
<dbReference type="Pfam" id="PF17957">
    <property type="entry name" value="Big_7"/>
    <property type="match status" value="1"/>
</dbReference>
<dbReference type="GO" id="GO:0005576">
    <property type="term" value="C:extracellular region"/>
    <property type="evidence" value="ECO:0007669"/>
    <property type="project" value="InterPro"/>
</dbReference>